<keyword evidence="1" id="KW-1133">Transmembrane helix</keyword>
<dbReference type="Gene3D" id="3.80.10.10">
    <property type="entry name" value="Ribonuclease Inhibitor"/>
    <property type="match status" value="1"/>
</dbReference>
<dbReference type="InterPro" id="IPR001611">
    <property type="entry name" value="Leu-rich_rpt"/>
</dbReference>
<dbReference type="SUPFAM" id="SSF52058">
    <property type="entry name" value="L domain-like"/>
    <property type="match status" value="1"/>
</dbReference>
<dbReference type="InterPro" id="IPR046959">
    <property type="entry name" value="PRK1-6/SRF4-like"/>
</dbReference>
<dbReference type="PROSITE" id="PS51450">
    <property type="entry name" value="LRR"/>
    <property type="match status" value="1"/>
</dbReference>
<dbReference type="OrthoDB" id="1394818at2759"/>
<dbReference type="PANTHER" id="PTHR48007:SF4">
    <property type="entry name" value="LEUCINE-RICH REPEAT RECEPTOR-LIKE PROTEIN KINASE PXC1"/>
    <property type="match status" value="1"/>
</dbReference>
<dbReference type="Pfam" id="PF00560">
    <property type="entry name" value="LRR_1"/>
    <property type="match status" value="2"/>
</dbReference>
<dbReference type="PANTHER" id="PTHR48007">
    <property type="entry name" value="LEUCINE-RICH REPEAT RECEPTOR-LIKE PROTEIN KINASE PXC1"/>
    <property type="match status" value="1"/>
</dbReference>
<dbReference type="InterPro" id="IPR032675">
    <property type="entry name" value="LRR_dom_sf"/>
</dbReference>
<organism evidence="2 3">
    <name type="scientific">Gonapodya prolifera (strain JEL478)</name>
    <name type="common">Monoblepharis prolifera</name>
    <dbReference type="NCBI Taxonomy" id="1344416"/>
    <lineage>
        <taxon>Eukaryota</taxon>
        <taxon>Fungi</taxon>
        <taxon>Fungi incertae sedis</taxon>
        <taxon>Chytridiomycota</taxon>
        <taxon>Chytridiomycota incertae sedis</taxon>
        <taxon>Monoblepharidomycetes</taxon>
        <taxon>Monoblepharidales</taxon>
        <taxon>Gonapodyaceae</taxon>
        <taxon>Gonapodya</taxon>
    </lineage>
</organism>
<protein>
    <recommendedName>
        <fullName evidence="4">L domain-like protein</fullName>
    </recommendedName>
</protein>
<dbReference type="AlphaFoldDB" id="A0A139AF76"/>
<gene>
    <name evidence="2" type="ORF">M427DRAFT_497297</name>
</gene>
<evidence type="ECO:0000256" key="1">
    <source>
        <dbReference type="SAM" id="Phobius"/>
    </source>
</evidence>
<feature type="transmembrane region" description="Helical" evidence="1">
    <location>
        <begin position="128"/>
        <end position="152"/>
    </location>
</feature>
<evidence type="ECO:0008006" key="4">
    <source>
        <dbReference type="Google" id="ProtNLM"/>
    </source>
</evidence>
<name>A0A139AF76_GONPJ</name>
<dbReference type="Proteomes" id="UP000070544">
    <property type="component" value="Unassembled WGS sequence"/>
</dbReference>
<proteinExistence type="predicted"/>
<keyword evidence="1" id="KW-0812">Transmembrane</keyword>
<reference evidence="2 3" key="1">
    <citation type="journal article" date="2015" name="Genome Biol. Evol.">
        <title>Phylogenomic analyses indicate that early fungi evolved digesting cell walls of algal ancestors of land plants.</title>
        <authorList>
            <person name="Chang Y."/>
            <person name="Wang S."/>
            <person name="Sekimoto S."/>
            <person name="Aerts A.L."/>
            <person name="Choi C."/>
            <person name="Clum A."/>
            <person name="LaButti K.M."/>
            <person name="Lindquist E.A."/>
            <person name="Yee Ngan C."/>
            <person name="Ohm R.A."/>
            <person name="Salamov A.A."/>
            <person name="Grigoriev I.V."/>
            <person name="Spatafora J.W."/>
            <person name="Berbee M.L."/>
        </authorList>
    </citation>
    <scope>NUCLEOTIDE SEQUENCE [LARGE SCALE GENOMIC DNA]</scope>
    <source>
        <strain evidence="2 3">JEL478</strain>
    </source>
</reference>
<keyword evidence="1" id="KW-0472">Membrane</keyword>
<sequence length="245" mass="26155">MQENAFTGSIPSLVGFPKLQILNLGNNRLSGEIPLLSVATNLSELYLPNNPLSGPIPNLRSTSNLASVDLSGNQLNRSIDNLLPSGSNLKTCKITYTNTNPDNIFTTASTPPQFPKVTPDASNKGAPIAPIVGGVVGGVAAVALFVIGVVLYRHRKPAESRVRFPSSLLKFSQANQHSRADVQPPPTSERERIIDADSHSHWYFARVAGAQGLEHSDQAPHPVGDPFMAIAKVSAHSLQTPSAFH</sequence>
<accession>A0A139AF76</accession>
<dbReference type="STRING" id="1344416.A0A139AF76"/>
<dbReference type="EMBL" id="KQ965762">
    <property type="protein sequence ID" value="KXS15410.1"/>
    <property type="molecule type" value="Genomic_DNA"/>
</dbReference>
<evidence type="ECO:0000313" key="3">
    <source>
        <dbReference type="Proteomes" id="UP000070544"/>
    </source>
</evidence>
<evidence type="ECO:0000313" key="2">
    <source>
        <dbReference type="EMBL" id="KXS15410.1"/>
    </source>
</evidence>
<keyword evidence="3" id="KW-1185">Reference proteome</keyword>